<evidence type="ECO:0000256" key="2">
    <source>
        <dbReference type="SAM" id="Phobius"/>
    </source>
</evidence>
<feature type="region of interest" description="Disordered" evidence="1">
    <location>
        <begin position="182"/>
        <end position="203"/>
    </location>
</feature>
<dbReference type="InterPro" id="IPR012533">
    <property type="entry name" value="YcnI-copper_dom"/>
</dbReference>
<keyword evidence="6" id="KW-1185">Reference proteome</keyword>
<keyword evidence="2" id="KW-1133">Transmembrane helix</keyword>
<evidence type="ECO:0000256" key="3">
    <source>
        <dbReference type="SAM" id="SignalP"/>
    </source>
</evidence>
<dbReference type="AlphaFoldDB" id="A0A8J3BB59"/>
<dbReference type="Pfam" id="PF07987">
    <property type="entry name" value="DUF1775"/>
    <property type="match status" value="1"/>
</dbReference>
<organism evidence="5 6">
    <name type="scientific">Pilimelia anulata</name>
    <dbReference type="NCBI Taxonomy" id="53371"/>
    <lineage>
        <taxon>Bacteria</taxon>
        <taxon>Bacillati</taxon>
        <taxon>Actinomycetota</taxon>
        <taxon>Actinomycetes</taxon>
        <taxon>Micromonosporales</taxon>
        <taxon>Micromonosporaceae</taxon>
        <taxon>Pilimelia</taxon>
    </lineage>
</organism>
<keyword evidence="3" id="KW-0732">Signal</keyword>
<evidence type="ECO:0000259" key="4">
    <source>
        <dbReference type="Pfam" id="PF07987"/>
    </source>
</evidence>
<proteinExistence type="predicted"/>
<reference evidence="5" key="1">
    <citation type="journal article" date="2014" name="Int. J. Syst. Evol. Microbiol.">
        <title>Complete genome sequence of Corynebacterium casei LMG S-19264T (=DSM 44701T), isolated from a smear-ripened cheese.</title>
        <authorList>
            <consortium name="US DOE Joint Genome Institute (JGI-PGF)"/>
            <person name="Walter F."/>
            <person name="Albersmeier A."/>
            <person name="Kalinowski J."/>
            <person name="Ruckert C."/>
        </authorList>
    </citation>
    <scope>NUCLEOTIDE SEQUENCE</scope>
    <source>
        <strain evidence="5">JCM 3090</strain>
    </source>
</reference>
<feature type="domain" description="YncI copper-binding" evidence="4">
    <location>
        <begin position="32"/>
        <end position="179"/>
    </location>
</feature>
<evidence type="ECO:0000256" key="1">
    <source>
        <dbReference type="SAM" id="MobiDB-lite"/>
    </source>
</evidence>
<feature type="signal peptide" evidence="3">
    <location>
        <begin position="1"/>
        <end position="21"/>
    </location>
</feature>
<dbReference type="EMBL" id="BMQB01000010">
    <property type="protein sequence ID" value="GGK06404.1"/>
    <property type="molecule type" value="Genomic_DNA"/>
</dbReference>
<gene>
    <name evidence="5" type="ORF">GCM10010123_40280</name>
</gene>
<feature type="compositionally biased region" description="Basic and acidic residues" evidence="1">
    <location>
        <begin position="186"/>
        <end position="203"/>
    </location>
</feature>
<feature type="chain" id="PRO_5039042798" evidence="3">
    <location>
        <begin position="22"/>
        <end position="239"/>
    </location>
</feature>
<feature type="transmembrane region" description="Helical" evidence="2">
    <location>
        <begin position="209"/>
        <end position="231"/>
    </location>
</feature>
<dbReference type="InterPro" id="IPR038507">
    <property type="entry name" value="YcnI-like_sf"/>
</dbReference>
<evidence type="ECO:0000313" key="5">
    <source>
        <dbReference type="EMBL" id="GGK06404.1"/>
    </source>
</evidence>
<dbReference type="Gene3D" id="2.60.40.2230">
    <property type="entry name" value="Uncharacterised protein YcnI-like PF07987, DUF1775"/>
    <property type="match status" value="1"/>
</dbReference>
<keyword evidence="2" id="KW-0472">Membrane</keyword>
<name>A0A8J3BB59_9ACTN</name>
<accession>A0A8J3BB59</accession>
<evidence type="ECO:0000313" key="6">
    <source>
        <dbReference type="Proteomes" id="UP000649739"/>
    </source>
</evidence>
<reference evidence="5" key="2">
    <citation type="submission" date="2020-09" db="EMBL/GenBank/DDBJ databases">
        <authorList>
            <person name="Sun Q."/>
            <person name="Ohkuma M."/>
        </authorList>
    </citation>
    <scope>NUCLEOTIDE SEQUENCE</scope>
    <source>
        <strain evidence="5">JCM 3090</strain>
    </source>
</reference>
<dbReference type="RefSeq" id="WP_189171757.1">
    <property type="nucleotide sequence ID" value="NZ_BMQB01000010.1"/>
</dbReference>
<comment type="caution">
    <text evidence="5">The sequence shown here is derived from an EMBL/GenBank/DDBJ whole genome shotgun (WGS) entry which is preliminary data.</text>
</comment>
<protein>
    <submittedName>
        <fullName evidence="5">Membrane protein</fullName>
    </submittedName>
</protein>
<dbReference type="CDD" id="cd08545">
    <property type="entry name" value="YcnI_like"/>
    <property type="match status" value="1"/>
</dbReference>
<dbReference type="Proteomes" id="UP000649739">
    <property type="component" value="Unassembled WGS sequence"/>
</dbReference>
<keyword evidence="2" id="KW-0812">Transmembrane</keyword>
<sequence length="239" mass="24010">MLRLRSALPAALLSVAATAGALLIVAAPAAAHVTINAEKAVQGGFARAAVRVPNESPTASTIKLEVSFPTDQPLASVSYEPVAGWVAAVVKGAPSKPVSAHGSEVKEVVSKITWTAPATGGIKPGQFQEFPISLGPLPHADQLVFKAVQTYSDGTISRWIQETPAGGEEPENPAPVLKLAAAPEGADEHGEGGTTEAGDHDKSGSNGAALGLAIAGLVLALVGVALGALALKRSGTRSA</sequence>